<keyword evidence="3" id="KW-1185">Reference proteome</keyword>
<protein>
    <submittedName>
        <fullName evidence="2">Uncharacterized protein</fullName>
    </submittedName>
</protein>
<organism evidence="2 3">
    <name type="scientific">Ridgeia piscesae</name>
    <name type="common">Tubeworm</name>
    <dbReference type="NCBI Taxonomy" id="27915"/>
    <lineage>
        <taxon>Eukaryota</taxon>
        <taxon>Metazoa</taxon>
        <taxon>Spiralia</taxon>
        <taxon>Lophotrochozoa</taxon>
        <taxon>Annelida</taxon>
        <taxon>Polychaeta</taxon>
        <taxon>Sedentaria</taxon>
        <taxon>Canalipalpata</taxon>
        <taxon>Sabellida</taxon>
        <taxon>Siboglinidae</taxon>
        <taxon>Ridgeia</taxon>
    </lineage>
</organism>
<proteinExistence type="predicted"/>
<dbReference type="Proteomes" id="UP001209878">
    <property type="component" value="Unassembled WGS sequence"/>
</dbReference>
<keyword evidence="1" id="KW-0732">Signal</keyword>
<dbReference type="EMBL" id="JAODUO010000043">
    <property type="protein sequence ID" value="KAK2191877.1"/>
    <property type="molecule type" value="Genomic_DNA"/>
</dbReference>
<sequence>MKTLFVAVACLCLLAVVAGQRSASLGFRPSLIRELSRDDKGEISAAFLEEPIQLGREESKKLKLPAEFNVCMVKAYRTVRRVRVGETLPRQKFNGVCIECSKCTKEGMKCSEVKPLAKFDNRRLVGEISFKRMVGHLRNELAVGPC</sequence>
<evidence type="ECO:0000313" key="3">
    <source>
        <dbReference type="Proteomes" id="UP001209878"/>
    </source>
</evidence>
<accession>A0AAD9UJT1</accession>
<comment type="caution">
    <text evidence="2">The sequence shown here is derived from an EMBL/GenBank/DDBJ whole genome shotgun (WGS) entry which is preliminary data.</text>
</comment>
<reference evidence="2" key="1">
    <citation type="journal article" date="2023" name="Mol. Biol. Evol.">
        <title>Third-Generation Sequencing Reveals the Adaptive Role of the Epigenome in Three Deep-Sea Polychaetes.</title>
        <authorList>
            <person name="Perez M."/>
            <person name="Aroh O."/>
            <person name="Sun Y."/>
            <person name="Lan Y."/>
            <person name="Juniper S.K."/>
            <person name="Young C.R."/>
            <person name="Angers B."/>
            <person name="Qian P.Y."/>
        </authorList>
    </citation>
    <scope>NUCLEOTIDE SEQUENCE</scope>
    <source>
        <strain evidence="2">R07B-5</strain>
    </source>
</reference>
<gene>
    <name evidence="2" type="ORF">NP493_43g00009</name>
</gene>
<evidence type="ECO:0000256" key="1">
    <source>
        <dbReference type="SAM" id="SignalP"/>
    </source>
</evidence>
<feature type="chain" id="PRO_5042162106" evidence="1">
    <location>
        <begin position="20"/>
        <end position="146"/>
    </location>
</feature>
<dbReference type="AlphaFoldDB" id="A0AAD9UJT1"/>
<feature type="signal peptide" evidence="1">
    <location>
        <begin position="1"/>
        <end position="19"/>
    </location>
</feature>
<evidence type="ECO:0000313" key="2">
    <source>
        <dbReference type="EMBL" id="KAK2191877.1"/>
    </source>
</evidence>
<name>A0AAD9UJT1_RIDPI</name>